<organism evidence="1 2">
    <name type="scientific">Candidatus Uhrbacteria bacterium CG_4_10_14_0_8_um_filter_58_22</name>
    <dbReference type="NCBI Taxonomy" id="1975029"/>
    <lineage>
        <taxon>Bacteria</taxon>
        <taxon>Candidatus Uhriibacteriota</taxon>
    </lineage>
</organism>
<reference evidence="2" key="1">
    <citation type="submission" date="2017-09" db="EMBL/GenBank/DDBJ databases">
        <title>Depth-based differentiation of microbial function through sediment-hosted aquifers and enrichment of novel symbionts in the deep terrestrial subsurface.</title>
        <authorList>
            <person name="Probst A.J."/>
            <person name="Ladd B."/>
            <person name="Jarett J.K."/>
            <person name="Geller-Mcgrath D.E."/>
            <person name="Sieber C.M.K."/>
            <person name="Emerson J.B."/>
            <person name="Anantharaman K."/>
            <person name="Thomas B.C."/>
            <person name="Malmstrom R."/>
            <person name="Stieglmeier M."/>
            <person name="Klingl A."/>
            <person name="Woyke T."/>
            <person name="Ryan C.M."/>
            <person name="Banfield J.F."/>
        </authorList>
    </citation>
    <scope>NUCLEOTIDE SEQUENCE [LARGE SCALE GENOMIC DNA]</scope>
</reference>
<evidence type="ECO:0000313" key="1">
    <source>
        <dbReference type="EMBL" id="PIY63395.1"/>
    </source>
</evidence>
<dbReference type="Proteomes" id="UP000230973">
    <property type="component" value="Unassembled WGS sequence"/>
</dbReference>
<dbReference type="AlphaFoldDB" id="A0A2M7QCI4"/>
<dbReference type="EMBL" id="PFLC01000002">
    <property type="protein sequence ID" value="PIY63395.1"/>
    <property type="molecule type" value="Genomic_DNA"/>
</dbReference>
<sequence>MKSKLGKKEAKMAKKLMLGGSESLSVMVGHGPFADEARQRIADPLQLAFSGQLEPVSSGKIDQPSIRVAIIEAVGQEVERLSPFSFSCPLVPDWVSEESTLFGALAEEGAVFEARVEELLETSIEWSLARCLRERYELRLS</sequence>
<protein>
    <submittedName>
        <fullName evidence="1">Uncharacterized protein</fullName>
    </submittedName>
</protein>
<proteinExistence type="predicted"/>
<accession>A0A2M7QCI4</accession>
<comment type="caution">
    <text evidence="1">The sequence shown here is derived from an EMBL/GenBank/DDBJ whole genome shotgun (WGS) entry which is preliminary data.</text>
</comment>
<gene>
    <name evidence="1" type="ORF">COY93_00125</name>
</gene>
<name>A0A2M7QCI4_9BACT</name>
<evidence type="ECO:0000313" key="2">
    <source>
        <dbReference type="Proteomes" id="UP000230973"/>
    </source>
</evidence>